<dbReference type="InterPro" id="IPR006133">
    <property type="entry name" value="DNA-dir_DNA_pol_B_exonuc"/>
</dbReference>
<dbReference type="EMBL" id="LLXJ01009834">
    <property type="protein sequence ID" value="PKB92808.1"/>
    <property type="molecule type" value="Genomic_DNA"/>
</dbReference>
<dbReference type="InterPro" id="IPR036397">
    <property type="entry name" value="RNaseH_sf"/>
</dbReference>
<dbReference type="VEuPathDB" id="FungiDB:RhiirA1_392363"/>
<reference evidence="2 3" key="2">
    <citation type="submission" date="2017-09" db="EMBL/GenBank/DDBJ databases">
        <title>Extensive intraspecific genome diversity in a model arbuscular mycorrhizal fungus.</title>
        <authorList>
            <person name="Chen E.C."/>
            <person name="Morin E."/>
            <person name="Beaudet D."/>
            <person name="Noel J."/>
            <person name="Ndikumana S."/>
            <person name="Charron P."/>
            <person name="St-Onge C."/>
            <person name="Giorgi J."/>
            <person name="Grigoriev I.V."/>
            <person name="Roux C."/>
            <person name="Martin F.M."/>
            <person name="Corradi N."/>
        </authorList>
    </citation>
    <scope>NUCLEOTIDE SEQUENCE [LARGE SCALE GENOMIC DNA]</scope>
    <source>
        <strain evidence="2 3">A5</strain>
    </source>
</reference>
<dbReference type="Pfam" id="PF03104">
    <property type="entry name" value="DNA_pol_B_exo1"/>
    <property type="match status" value="1"/>
</dbReference>
<evidence type="ECO:0000259" key="1">
    <source>
        <dbReference type="Pfam" id="PF03104"/>
    </source>
</evidence>
<dbReference type="GO" id="GO:0003676">
    <property type="term" value="F:nucleic acid binding"/>
    <property type="evidence" value="ECO:0007669"/>
    <property type="project" value="InterPro"/>
</dbReference>
<dbReference type="Proteomes" id="UP000232722">
    <property type="component" value="Unassembled WGS sequence"/>
</dbReference>
<dbReference type="AlphaFoldDB" id="A0A2N0NE22"/>
<accession>A0A2N0NE22</accession>
<dbReference type="InterPro" id="IPR012337">
    <property type="entry name" value="RNaseH-like_sf"/>
</dbReference>
<dbReference type="SUPFAM" id="SSF53098">
    <property type="entry name" value="Ribonuclease H-like"/>
    <property type="match status" value="1"/>
</dbReference>
<evidence type="ECO:0000313" key="3">
    <source>
        <dbReference type="Proteomes" id="UP000232722"/>
    </source>
</evidence>
<protein>
    <recommendedName>
        <fullName evidence="1">DNA-directed DNA polymerase family B exonuclease domain-containing protein</fullName>
    </recommendedName>
</protein>
<comment type="caution">
    <text evidence="2">The sequence shown here is derived from an EMBL/GenBank/DDBJ whole genome shotgun (WGS) entry which is preliminary data.</text>
</comment>
<name>A0A2N0NE22_9GLOM</name>
<feature type="domain" description="DNA-directed DNA polymerase family B exonuclease" evidence="1">
    <location>
        <begin position="31"/>
        <end position="81"/>
    </location>
</feature>
<sequence>MTLHWKDDPIPLERICLVDVETEPDPRWITIICGNQTNIIKAFALCWKSFAPDIELGFNDSGYDWPFIVEKATKLNVLEWMVQRMSANPHKKADAESILTWNYFGGKGKPLTNGFF</sequence>
<organism evidence="2 3">
    <name type="scientific">Rhizophagus irregularis</name>
    <dbReference type="NCBI Taxonomy" id="588596"/>
    <lineage>
        <taxon>Eukaryota</taxon>
        <taxon>Fungi</taxon>
        <taxon>Fungi incertae sedis</taxon>
        <taxon>Mucoromycota</taxon>
        <taxon>Glomeromycotina</taxon>
        <taxon>Glomeromycetes</taxon>
        <taxon>Glomerales</taxon>
        <taxon>Glomeraceae</taxon>
        <taxon>Rhizophagus</taxon>
    </lineage>
</organism>
<reference evidence="2 3" key="1">
    <citation type="submission" date="2016-04" db="EMBL/GenBank/DDBJ databases">
        <title>Genome analyses suggest a sexual origin of heterokaryosis in a supposedly ancient asexual fungus.</title>
        <authorList>
            <person name="Ropars J."/>
            <person name="Sedzielewska K."/>
            <person name="Noel J."/>
            <person name="Charron P."/>
            <person name="Farinelli L."/>
            <person name="Marton T."/>
            <person name="Kruger M."/>
            <person name="Pelin A."/>
            <person name="Brachmann A."/>
            <person name="Corradi N."/>
        </authorList>
    </citation>
    <scope>NUCLEOTIDE SEQUENCE [LARGE SCALE GENOMIC DNA]</scope>
    <source>
        <strain evidence="2 3">A5</strain>
    </source>
</reference>
<gene>
    <name evidence="2" type="ORF">RhiirA5_443323</name>
</gene>
<evidence type="ECO:0000313" key="2">
    <source>
        <dbReference type="EMBL" id="PKB92808.1"/>
    </source>
</evidence>
<proteinExistence type="predicted"/>
<dbReference type="Gene3D" id="3.30.420.10">
    <property type="entry name" value="Ribonuclease H-like superfamily/Ribonuclease H"/>
    <property type="match status" value="1"/>
</dbReference>